<evidence type="ECO:0000313" key="1">
    <source>
        <dbReference type="EMBL" id="KAK9680149.1"/>
    </source>
</evidence>
<evidence type="ECO:0000313" key="2">
    <source>
        <dbReference type="Proteomes" id="UP001458880"/>
    </source>
</evidence>
<comment type="caution">
    <text evidence="1">The sequence shown here is derived from an EMBL/GenBank/DDBJ whole genome shotgun (WGS) entry which is preliminary data.</text>
</comment>
<keyword evidence="2" id="KW-1185">Reference proteome</keyword>
<dbReference type="Proteomes" id="UP001458880">
    <property type="component" value="Unassembled WGS sequence"/>
</dbReference>
<dbReference type="PANTHER" id="PTHR24559:SF444">
    <property type="entry name" value="REVERSE TRANSCRIPTASE DOMAIN-CONTAINING PROTEIN"/>
    <property type="match status" value="1"/>
</dbReference>
<reference evidence="1 2" key="1">
    <citation type="journal article" date="2024" name="BMC Genomics">
        <title>De novo assembly and annotation of Popillia japonica's genome with initial clues to its potential as an invasive pest.</title>
        <authorList>
            <person name="Cucini C."/>
            <person name="Boschi S."/>
            <person name="Funari R."/>
            <person name="Cardaioli E."/>
            <person name="Iannotti N."/>
            <person name="Marturano G."/>
            <person name="Paoli F."/>
            <person name="Bruttini M."/>
            <person name="Carapelli A."/>
            <person name="Frati F."/>
            <person name="Nardi F."/>
        </authorList>
    </citation>
    <scope>NUCLEOTIDE SEQUENCE [LARGE SCALE GENOMIC DNA]</scope>
    <source>
        <strain evidence="1">DMR45628</strain>
    </source>
</reference>
<dbReference type="InterPro" id="IPR053134">
    <property type="entry name" value="RNA-dir_DNA_polymerase"/>
</dbReference>
<dbReference type="EMBL" id="JASPKY010000927">
    <property type="protein sequence ID" value="KAK9680149.1"/>
    <property type="molecule type" value="Genomic_DNA"/>
</dbReference>
<dbReference type="PANTHER" id="PTHR24559">
    <property type="entry name" value="TRANSPOSON TY3-I GAG-POL POLYPROTEIN"/>
    <property type="match status" value="1"/>
</dbReference>
<organism evidence="1 2">
    <name type="scientific">Popillia japonica</name>
    <name type="common">Japanese beetle</name>
    <dbReference type="NCBI Taxonomy" id="7064"/>
    <lineage>
        <taxon>Eukaryota</taxon>
        <taxon>Metazoa</taxon>
        <taxon>Ecdysozoa</taxon>
        <taxon>Arthropoda</taxon>
        <taxon>Hexapoda</taxon>
        <taxon>Insecta</taxon>
        <taxon>Pterygota</taxon>
        <taxon>Neoptera</taxon>
        <taxon>Endopterygota</taxon>
        <taxon>Coleoptera</taxon>
        <taxon>Polyphaga</taxon>
        <taxon>Scarabaeiformia</taxon>
        <taxon>Scarabaeidae</taxon>
        <taxon>Rutelinae</taxon>
        <taxon>Popillia</taxon>
    </lineage>
</organism>
<dbReference type="AlphaFoldDB" id="A0AAW1HTW6"/>
<protein>
    <submittedName>
        <fullName evidence="1">Uncharacterized protein</fullName>
    </submittedName>
</protein>
<accession>A0AAW1HTW6</accession>
<dbReference type="Gene3D" id="3.10.10.10">
    <property type="entry name" value="HIV Type 1 Reverse Transcriptase, subunit A, domain 1"/>
    <property type="match status" value="1"/>
</dbReference>
<sequence>MNGISRKDRVNVCLCVVSSHSICVSLPDLRSNEWHFAEGPGECVSLCGIKSLDILTVDQQQRVSSILDYHFEHQRRDLGCTSLVKHVIRTTAEPIKQRYYPVSPVMQQHIDTELNEMLRLGVIEKSNSPWASPIVMVKKKDSTYRFWILRGL</sequence>
<dbReference type="SUPFAM" id="SSF56672">
    <property type="entry name" value="DNA/RNA polymerases"/>
    <property type="match status" value="1"/>
</dbReference>
<proteinExistence type="predicted"/>
<name>A0AAW1HTW6_POPJA</name>
<dbReference type="GO" id="GO:0071897">
    <property type="term" value="P:DNA biosynthetic process"/>
    <property type="evidence" value="ECO:0007669"/>
    <property type="project" value="UniProtKB-ARBA"/>
</dbReference>
<gene>
    <name evidence="1" type="ORF">QE152_g39318</name>
</gene>
<dbReference type="InterPro" id="IPR043502">
    <property type="entry name" value="DNA/RNA_pol_sf"/>
</dbReference>